<dbReference type="eggNOG" id="ENOG5032YMK">
    <property type="taxonomic scope" value="Bacteria"/>
</dbReference>
<sequence>MRIIYVGIACLLLQACATVGSVDRPGSYYQEASGSSTDGLVEGAIFGDDDKKINELLNYQVKLPEKNRIAILKLSADNYWRFYSNDFTQLNDLLVESLITKLRASSRVYDASFLPAMLVSEKRTVPVLREAAARFQADLLLAYRSSCQSYQKYRFIDPNESKSYCSVEAVLLDIRSGIIVKSVVSTEDFTTRKSANDTNFNETIKKVELEAVAKALGNVANEIVVFMNNVPRLKNS</sequence>
<dbReference type="HOGENOM" id="CLU_1189210_0_0_6"/>
<gene>
    <name evidence="1" type="ordered locus">M5M_13120</name>
</gene>
<protein>
    <recommendedName>
        <fullName evidence="3">ABC-type transport auxiliary lipoprotein component domain-containing protein</fullName>
    </recommendedName>
</protein>
<reference evidence="1 2" key="1">
    <citation type="journal article" date="2013" name="Genome Announc.">
        <title>Complete genome sequence of Simiduia agarivorans SA1(T), a marine bacterium able to degrade a variety of polysaccharides.</title>
        <authorList>
            <person name="Lin S.Y."/>
            <person name="Shieh W.Y."/>
            <person name="Chen J.S."/>
            <person name="Tang S.L."/>
        </authorList>
    </citation>
    <scope>NUCLEOTIDE SEQUENCE [LARGE SCALE GENOMIC DNA]</scope>
    <source>
        <strain evidence="2">DSM 21679 / JCM 13881 / BCRC 17597 / SA1</strain>
    </source>
</reference>
<evidence type="ECO:0008006" key="3">
    <source>
        <dbReference type="Google" id="ProtNLM"/>
    </source>
</evidence>
<name>K4KNT4_SIMAS</name>
<dbReference type="AlphaFoldDB" id="K4KNT4"/>
<evidence type="ECO:0000313" key="1">
    <source>
        <dbReference type="EMBL" id="AFU99768.1"/>
    </source>
</evidence>
<dbReference type="KEGG" id="saga:M5M_13120"/>
<dbReference type="STRING" id="1117647.M5M_13120"/>
<keyword evidence="2" id="KW-1185">Reference proteome</keyword>
<dbReference type="EMBL" id="CP003746">
    <property type="protein sequence ID" value="AFU99768.1"/>
    <property type="molecule type" value="Genomic_DNA"/>
</dbReference>
<accession>K4KNT4</accession>
<dbReference type="RefSeq" id="WP_015047931.1">
    <property type="nucleotide sequence ID" value="NC_018868.3"/>
</dbReference>
<evidence type="ECO:0000313" key="2">
    <source>
        <dbReference type="Proteomes" id="UP000000466"/>
    </source>
</evidence>
<dbReference type="Proteomes" id="UP000000466">
    <property type="component" value="Chromosome"/>
</dbReference>
<proteinExistence type="predicted"/>
<dbReference type="PROSITE" id="PS51257">
    <property type="entry name" value="PROKAR_LIPOPROTEIN"/>
    <property type="match status" value="1"/>
</dbReference>
<organism evidence="1 2">
    <name type="scientific">Simiduia agarivorans (strain DSM 21679 / JCM 13881 / BCRC 17597 / SA1)</name>
    <dbReference type="NCBI Taxonomy" id="1117647"/>
    <lineage>
        <taxon>Bacteria</taxon>
        <taxon>Pseudomonadati</taxon>
        <taxon>Pseudomonadota</taxon>
        <taxon>Gammaproteobacteria</taxon>
        <taxon>Cellvibrionales</taxon>
        <taxon>Cellvibrionaceae</taxon>
        <taxon>Simiduia</taxon>
    </lineage>
</organism>